<dbReference type="PANTHER" id="PTHR34701">
    <property type="entry name" value="TRANSCRIPTIONAL REGULATOR MRAZ"/>
    <property type="match status" value="1"/>
</dbReference>
<protein>
    <recommendedName>
        <fullName evidence="1">Transcriptional regulator MraZ</fullName>
    </recommendedName>
</protein>
<dbReference type="InterPro" id="IPR007159">
    <property type="entry name" value="SpoVT-AbrB_dom"/>
</dbReference>
<dbReference type="PROSITE" id="PS51740">
    <property type="entry name" value="SPOVT_ABRB"/>
    <property type="match status" value="2"/>
</dbReference>
<keyword evidence="5" id="KW-0238">DNA-binding</keyword>
<sequence>VTSFLGRYEFQMDEKGRVSLPSAFRREADGDRFVLLQWRAPALTLFPVASWAATEERLLAFRRNQPEAWGDVLAITSSAVEVSPDKQGRILIPAWLKEAAGLDDRVLLLGNIDRVELWQPEEFGKAARTGSAEFEKFSNQIFG</sequence>
<dbReference type="InterPro" id="IPR035644">
    <property type="entry name" value="MraZ_C"/>
</dbReference>
<dbReference type="EMBL" id="UINC01001694">
    <property type="protein sequence ID" value="SUZ86694.1"/>
    <property type="molecule type" value="Genomic_DNA"/>
</dbReference>
<dbReference type="InterPro" id="IPR038619">
    <property type="entry name" value="MraZ_sf"/>
</dbReference>
<feature type="domain" description="SpoVT-AbrB" evidence="7">
    <location>
        <begin position="79"/>
        <end position="122"/>
    </location>
</feature>
<feature type="domain" description="SpoVT-AbrB" evidence="7">
    <location>
        <begin position="7"/>
        <end position="50"/>
    </location>
</feature>
<dbReference type="InterPro" id="IPR020603">
    <property type="entry name" value="MraZ_dom"/>
</dbReference>
<dbReference type="PANTHER" id="PTHR34701:SF1">
    <property type="entry name" value="TRANSCRIPTIONAL REGULATOR MRAZ"/>
    <property type="match status" value="1"/>
</dbReference>
<feature type="non-terminal residue" evidence="8">
    <location>
        <position position="1"/>
    </location>
</feature>
<dbReference type="GO" id="GO:0000976">
    <property type="term" value="F:transcription cis-regulatory region binding"/>
    <property type="evidence" value="ECO:0007669"/>
    <property type="project" value="TreeGrafter"/>
</dbReference>
<proteinExistence type="inferred from homology"/>
<dbReference type="AlphaFoldDB" id="A0A381R658"/>
<evidence type="ECO:0000256" key="1">
    <source>
        <dbReference type="ARBA" id="ARBA00013860"/>
    </source>
</evidence>
<dbReference type="Gene3D" id="3.40.1550.20">
    <property type="entry name" value="Transcriptional regulator MraZ domain"/>
    <property type="match status" value="1"/>
</dbReference>
<dbReference type="InterPro" id="IPR037914">
    <property type="entry name" value="SpoVT-AbrB_sf"/>
</dbReference>
<evidence type="ECO:0000256" key="3">
    <source>
        <dbReference type="ARBA" id="ARBA00022737"/>
    </source>
</evidence>
<dbReference type="InterPro" id="IPR035642">
    <property type="entry name" value="MraZ_N"/>
</dbReference>
<evidence type="ECO:0000259" key="7">
    <source>
        <dbReference type="PROSITE" id="PS51740"/>
    </source>
</evidence>
<reference evidence="8" key="1">
    <citation type="submission" date="2018-05" db="EMBL/GenBank/DDBJ databases">
        <authorList>
            <person name="Lanie J.A."/>
            <person name="Ng W.-L."/>
            <person name="Kazmierczak K.M."/>
            <person name="Andrzejewski T.M."/>
            <person name="Davidsen T.M."/>
            <person name="Wayne K.J."/>
            <person name="Tettelin H."/>
            <person name="Glass J.I."/>
            <person name="Rusch D."/>
            <person name="Podicherti R."/>
            <person name="Tsui H.-C.T."/>
            <person name="Winkler M.E."/>
        </authorList>
    </citation>
    <scope>NUCLEOTIDE SEQUENCE</scope>
</reference>
<dbReference type="CDD" id="cd16321">
    <property type="entry name" value="MraZ_C"/>
    <property type="match status" value="1"/>
</dbReference>
<keyword evidence="4" id="KW-0805">Transcription regulation</keyword>
<dbReference type="InterPro" id="IPR003444">
    <property type="entry name" value="MraZ"/>
</dbReference>
<dbReference type="CDD" id="cd16320">
    <property type="entry name" value="MraZ_N"/>
    <property type="match status" value="1"/>
</dbReference>
<dbReference type="GO" id="GO:2000143">
    <property type="term" value="P:negative regulation of DNA-templated transcription initiation"/>
    <property type="evidence" value="ECO:0007669"/>
    <property type="project" value="TreeGrafter"/>
</dbReference>
<evidence type="ECO:0000256" key="5">
    <source>
        <dbReference type="ARBA" id="ARBA00023125"/>
    </source>
</evidence>
<keyword evidence="2" id="KW-0963">Cytoplasm</keyword>
<organism evidence="8">
    <name type="scientific">marine metagenome</name>
    <dbReference type="NCBI Taxonomy" id="408172"/>
    <lineage>
        <taxon>unclassified sequences</taxon>
        <taxon>metagenomes</taxon>
        <taxon>ecological metagenomes</taxon>
    </lineage>
</organism>
<gene>
    <name evidence="8" type="ORF">METZ01_LOCUS39548</name>
</gene>
<dbReference type="GO" id="GO:0003700">
    <property type="term" value="F:DNA-binding transcription factor activity"/>
    <property type="evidence" value="ECO:0007669"/>
    <property type="project" value="InterPro"/>
</dbReference>
<evidence type="ECO:0000256" key="2">
    <source>
        <dbReference type="ARBA" id="ARBA00022490"/>
    </source>
</evidence>
<evidence type="ECO:0000256" key="6">
    <source>
        <dbReference type="ARBA" id="ARBA00023163"/>
    </source>
</evidence>
<evidence type="ECO:0000313" key="8">
    <source>
        <dbReference type="EMBL" id="SUZ86694.1"/>
    </source>
</evidence>
<accession>A0A381R658</accession>
<name>A0A381R658_9ZZZZ</name>
<keyword evidence="6" id="KW-0804">Transcription</keyword>
<evidence type="ECO:0000256" key="4">
    <source>
        <dbReference type="ARBA" id="ARBA00023015"/>
    </source>
</evidence>
<keyword evidence="3" id="KW-0677">Repeat</keyword>
<dbReference type="Pfam" id="PF02381">
    <property type="entry name" value="MraZ"/>
    <property type="match status" value="2"/>
</dbReference>
<dbReference type="SUPFAM" id="SSF89447">
    <property type="entry name" value="AbrB/MazE/MraZ-like"/>
    <property type="match status" value="1"/>
</dbReference>
<dbReference type="HAMAP" id="MF_01008">
    <property type="entry name" value="MraZ"/>
    <property type="match status" value="1"/>
</dbReference>